<sequence>MSNRFKNTLIAYTHLILPTKKSGQSKKPLGRQITHEKTPVSHHNSMEK</sequence>
<evidence type="ECO:0000313" key="3">
    <source>
        <dbReference type="Proteomes" id="UP000504714"/>
    </source>
</evidence>
<organism evidence="2 3">
    <name type="scientific">Candidatus Regiella insecticola</name>
    <dbReference type="NCBI Taxonomy" id="138073"/>
    <lineage>
        <taxon>Bacteria</taxon>
        <taxon>Pseudomonadati</taxon>
        <taxon>Pseudomonadota</taxon>
        <taxon>Gammaproteobacteria</taxon>
        <taxon>Enterobacterales</taxon>
        <taxon>Enterobacteriaceae</taxon>
        <taxon>aphid secondary symbionts</taxon>
        <taxon>Candidatus Regiella</taxon>
    </lineage>
</organism>
<evidence type="ECO:0000256" key="1">
    <source>
        <dbReference type="SAM" id="MobiDB-lite"/>
    </source>
</evidence>
<dbReference type="AlphaFoldDB" id="A0A6L2ZT58"/>
<name>A0A6L2ZT58_9ENTR</name>
<dbReference type="Proteomes" id="UP000504714">
    <property type="component" value="Unassembled WGS sequence"/>
</dbReference>
<gene>
    <name evidence="2" type="ORF">RINTU1_35650</name>
</gene>
<dbReference type="EMBL" id="BLXO01000013">
    <property type="protein sequence ID" value="GFN47464.1"/>
    <property type="molecule type" value="Genomic_DNA"/>
</dbReference>
<reference evidence="2 3" key="1">
    <citation type="submission" date="2020-06" db="EMBL/GenBank/DDBJ databases">
        <title>The genome sequence of Candidatus Regiella insecticola strain Tut.</title>
        <authorList>
            <person name="Nikoh N."/>
            <person name="Tsuchida T."/>
            <person name="Koga R."/>
            <person name="Oshima K."/>
            <person name="Hattori M."/>
            <person name="Fukatsu T."/>
        </authorList>
    </citation>
    <scope>NUCLEOTIDE SEQUENCE [LARGE SCALE GENOMIC DNA]</scope>
    <source>
        <strain evidence="2 3">Tut</strain>
    </source>
</reference>
<proteinExistence type="predicted"/>
<evidence type="ECO:0000313" key="2">
    <source>
        <dbReference type="EMBL" id="GFN47464.1"/>
    </source>
</evidence>
<accession>A0A6L2ZT58</accession>
<feature type="compositionally biased region" description="Basic and acidic residues" evidence="1">
    <location>
        <begin position="33"/>
        <end position="48"/>
    </location>
</feature>
<feature type="region of interest" description="Disordered" evidence="1">
    <location>
        <begin position="20"/>
        <end position="48"/>
    </location>
</feature>
<comment type="caution">
    <text evidence="2">The sequence shown here is derived from an EMBL/GenBank/DDBJ whole genome shotgun (WGS) entry which is preliminary data.</text>
</comment>
<protein>
    <submittedName>
        <fullName evidence="2">Uncharacterized protein</fullName>
    </submittedName>
</protein>